<dbReference type="AlphaFoldDB" id="A0A914WY89"/>
<organism evidence="2 3">
    <name type="scientific">Plectus sambesii</name>
    <dbReference type="NCBI Taxonomy" id="2011161"/>
    <lineage>
        <taxon>Eukaryota</taxon>
        <taxon>Metazoa</taxon>
        <taxon>Ecdysozoa</taxon>
        <taxon>Nematoda</taxon>
        <taxon>Chromadorea</taxon>
        <taxon>Plectida</taxon>
        <taxon>Plectina</taxon>
        <taxon>Plectoidea</taxon>
        <taxon>Plectidae</taxon>
        <taxon>Plectus</taxon>
    </lineage>
</organism>
<dbReference type="WBParaSite" id="PSAMB.scaffold5555size21484.g26917.t1">
    <property type="protein sequence ID" value="PSAMB.scaffold5555size21484.g26917.t1"/>
    <property type="gene ID" value="PSAMB.scaffold5555size21484.g26917"/>
</dbReference>
<dbReference type="WBParaSite" id="PSAMB.scaffold953size38203.g10016.t1">
    <property type="protein sequence ID" value="PSAMB.scaffold953size38203.g10016.t1"/>
    <property type="gene ID" value="PSAMB.scaffold953size38203.g10016"/>
</dbReference>
<evidence type="ECO:0000313" key="4">
    <source>
        <dbReference type="WBParaSite" id="PSAMB.scaffold953size38203.g10016.t1"/>
    </source>
</evidence>
<name>A0A914WY89_9BILA</name>
<protein>
    <submittedName>
        <fullName evidence="3 4">Uncharacterized protein</fullName>
    </submittedName>
</protein>
<dbReference type="PROSITE" id="PS51257">
    <property type="entry name" value="PROKAR_LIPOPROTEIN"/>
    <property type="match status" value="1"/>
</dbReference>
<evidence type="ECO:0000313" key="2">
    <source>
        <dbReference type="Proteomes" id="UP000887566"/>
    </source>
</evidence>
<dbReference type="Proteomes" id="UP000887566">
    <property type="component" value="Unplaced"/>
</dbReference>
<feature type="chain" id="PRO_5038275955" evidence="1">
    <location>
        <begin position="20"/>
        <end position="68"/>
    </location>
</feature>
<proteinExistence type="predicted"/>
<feature type="signal peptide" evidence="1">
    <location>
        <begin position="1"/>
        <end position="19"/>
    </location>
</feature>
<sequence>MKKALLLIVLVTLIDSGSSLCASAGSGCQDTGCRLHGGRCNIACVCMQRENNNLFGFTNDLFIGSTGT</sequence>
<evidence type="ECO:0000256" key="1">
    <source>
        <dbReference type="SAM" id="SignalP"/>
    </source>
</evidence>
<keyword evidence="1" id="KW-0732">Signal</keyword>
<accession>A0A914WY89</accession>
<evidence type="ECO:0000313" key="3">
    <source>
        <dbReference type="WBParaSite" id="PSAMB.scaffold5555size21484.g26917.t1"/>
    </source>
</evidence>
<reference evidence="3 4" key="1">
    <citation type="submission" date="2022-11" db="UniProtKB">
        <authorList>
            <consortium name="WormBaseParasite"/>
        </authorList>
    </citation>
    <scope>IDENTIFICATION</scope>
</reference>
<keyword evidence="2" id="KW-1185">Reference proteome</keyword>